<feature type="domain" description="MmgE/PrpD N-terminal" evidence="2">
    <location>
        <begin position="10"/>
        <end position="245"/>
    </location>
</feature>
<sequence>MSNFPTVEQAVAQLVLDIDYDTLPADGLAGANRLLQDQLSLQVGCASLPWCRSVLDLTRRVHVPGTARIVLTGEQTSAGDAAFVNATYGHSFEYDDAHSASLSHPGSAVIAAALAVGEEMGATMRQVIEGAVAGYEVYTRIGTLAAPDLLQRGFHPHAVLTPFGAAAVVAKMRGFDLETTMHALSIAFSHSAGTTEYTSSGGSVKRVHSGIGTRNGIRAAEMAEAGITGPLSFLTGGKGFFSTFVVNEVTDDDARLFAPERPYEIAGPLIKPYCCCGYNHAFIDGARQFADRVADIERVELGIQSAGDVVVGNRNVNAWAPRQIEHLQYSLPFQFSLAVLGRGNGYETHKTYLEGDLDVSTTGELGAFAQRVSIAVKPELGTAYPTKMVADITVVFTDGSAEHLFVEDSIGSADKPMTQADLDAKFRDLTVTNLGAERSDELLRVINKADPAMPVAELVSLLVR</sequence>
<evidence type="ECO:0000259" key="2">
    <source>
        <dbReference type="Pfam" id="PF03972"/>
    </source>
</evidence>
<dbReference type="Gene3D" id="1.10.4100.10">
    <property type="entry name" value="2-methylcitrate dehydratase PrpD"/>
    <property type="match status" value="1"/>
</dbReference>
<dbReference type="InterPro" id="IPR042188">
    <property type="entry name" value="MmgE/PrpD_sf_2"/>
</dbReference>
<name>A0ABU7MV26_9ACTN</name>
<feature type="domain" description="MmgE/PrpD C-terminal" evidence="3">
    <location>
        <begin position="273"/>
        <end position="442"/>
    </location>
</feature>
<dbReference type="Pfam" id="PF03972">
    <property type="entry name" value="MmgE_PrpD_N"/>
    <property type="match status" value="1"/>
</dbReference>
<accession>A0ABU7MV26</accession>
<evidence type="ECO:0000256" key="1">
    <source>
        <dbReference type="ARBA" id="ARBA00006174"/>
    </source>
</evidence>
<gene>
    <name evidence="4" type="ORF">V1Y59_11270</name>
</gene>
<dbReference type="InterPro" id="IPR042183">
    <property type="entry name" value="MmgE/PrpD_sf_1"/>
</dbReference>
<reference evidence="4 5" key="1">
    <citation type="submission" date="2024-01" db="EMBL/GenBank/DDBJ databases">
        <title>Draft genome sequence of Gordonia sp. PKS22-38.</title>
        <authorList>
            <person name="Suphannarot A."/>
            <person name="Mingma R."/>
        </authorList>
    </citation>
    <scope>NUCLEOTIDE SEQUENCE [LARGE SCALE GENOMIC DNA]</scope>
    <source>
        <strain evidence="4 5">PKS22-38</strain>
    </source>
</reference>
<dbReference type="RefSeq" id="WP_330505055.1">
    <property type="nucleotide sequence ID" value="NZ_JAZDUE010000008.1"/>
</dbReference>
<dbReference type="EMBL" id="JAZDUE010000008">
    <property type="protein sequence ID" value="MEE4023659.1"/>
    <property type="molecule type" value="Genomic_DNA"/>
</dbReference>
<evidence type="ECO:0000313" key="4">
    <source>
        <dbReference type="EMBL" id="MEE4023659.1"/>
    </source>
</evidence>
<comment type="caution">
    <text evidence="4">The sequence shown here is derived from an EMBL/GenBank/DDBJ whole genome shotgun (WGS) entry which is preliminary data.</text>
</comment>
<dbReference type="PANTHER" id="PTHR16943">
    <property type="entry name" value="2-METHYLCITRATE DEHYDRATASE-RELATED"/>
    <property type="match status" value="1"/>
</dbReference>
<dbReference type="Gene3D" id="3.30.1330.120">
    <property type="entry name" value="2-methylcitrate dehydratase PrpD"/>
    <property type="match status" value="1"/>
</dbReference>
<dbReference type="Proteomes" id="UP001335729">
    <property type="component" value="Unassembled WGS sequence"/>
</dbReference>
<dbReference type="InterPro" id="IPR036148">
    <property type="entry name" value="MmgE/PrpD_sf"/>
</dbReference>
<organism evidence="4 5">
    <name type="scientific">Gordonia prachuapensis</name>
    <dbReference type="NCBI Taxonomy" id="3115651"/>
    <lineage>
        <taxon>Bacteria</taxon>
        <taxon>Bacillati</taxon>
        <taxon>Actinomycetota</taxon>
        <taxon>Actinomycetes</taxon>
        <taxon>Mycobacteriales</taxon>
        <taxon>Gordoniaceae</taxon>
        <taxon>Gordonia</taxon>
    </lineage>
</organism>
<evidence type="ECO:0000313" key="5">
    <source>
        <dbReference type="Proteomes" id="UP001335729"/>
    </source>
</evidence>
<evidence type="ECO:0000259" key="3">
    <source>
        <dbReference type="Pfam" id="PF19305"/>
    </source>
</evidence>
<proteinExistence type="inferred from homology"/>
<dbReference type="SUPFAM" id="SSF103378">
    <property type="entry name" value="2-methylcitrate dehydratase PrpD"/>
    <property type="match status" value="1"/>
</dbReference>
<dbReference type="InterPro" id="IPR005656">
    <property type="entry name" value="MmgE_PrpD"/>
</dbReference>
<dbReference type="InterPro" id="IPR045336">
    <property type="entry name" value="MmgE_PrpD_N"/>
</dbReference>
<dbReference type="InterPro" id="IPR045337">
    <property type="entry name" value="MmgE_PrpD_C"/>
</dbReference>
<dbReference type="PANTHER" id="PTHR16943:SF8">
    <property type="entry name" value="2-METHYLCITRATE DEHYDRATASE"/>
    <property type="match status" value="1"/>
</dbReference>
<keyword evidence="5" id="KW-1185">Reference proteome</keyword>
<comment type="similarity">
    <text evidence="1">Belongs to the PrpD family.</text>
</comment>
<dbReference type="Pfam" id="PF19305">
    <property type="entry name" value="MmgE_PrpD_C"/>
    <property type="match status" value="1"/>
</dbReference>
<protein>
    <submittedName>
        <fullName evidence="4">MmgE/PrpD family protein</fullName>
    </submittedName>
</protein>